<evidence type="ECO:0000313" key="1">
    <source>
        <dbReference type="EMBL" id="ELU07633.1"/>
    </source>
</evidence>
<reference evidence="1 3" key="2">
    <citation type="journal article" date="2013" name="Nature">
        <title>Insights into bilaterian evolution from three spiralian genomes.</title>
        <authorList>
            <person name="Simakov O."/>
            <person name="Marletaz F."/>
            <person name="Cho S.J."/>
            <person name="Edsinger-Gonzales E."/>
            <person name="Havlak P."/>
            <person name="Hellsten U."/>
            <person name="Kuo D.H."/>
            <person name="Larsson T."/>
            <person name="Lv J."/>
            <person name="Arendt D."/>
            <person name="Savage R."/>
            <person name="Osoegawa K."/>
            <person name="de Jong P."/>
            <person name="Grimwood J."/>
            <person name="Chapman J.A."/>
            <person name="Shapiro H."/>
            <person name="Aerts A."/>
            <person name="Otillar R.P."/>
            <person name="Terry A.Y."/>
            <person name="Boore J.L."/>
            <person name="Grigoriev I.V."/>
            <person name="Lindberg D.R."/>
            <person name="Seaver E.C."/>
            <person name="Weisblat D.A."/>
            <person name="Putnam N.H."/>
            <person name="Rokhsar D.S."/>
        </authorList>
    </citation>
    <scope>NUCLEOTIDE SEQUENCE</scope>
    <source>
        <strain evidence="1 3">I ESC-2004</strain>
    </source>
</reference>
<sequence>MEWDDHSKRKVFQQFTQVIYGSGYEWEISEQNLGGALVWNENVRKNVERMQNEYGRWMWRLERTVRNAAVHGESGWSSFWEREVKAKVAFVVRVLEEDGLVARVGRACLMEIGGRSKWWKKIGKMTEELGVDVLSNLVWLRRMSAIGVAEMGICEDERKRMRKVELERRVQEVGRMRWEEQLQRNERTRRYAQEKGEMKLEQYADGQDGAGVRLMMRGDCLPVRMNECVRWKYGEDERRCTCGEEETERHVLFECVLYERLREEWLRRWREERGEEDLVEGVLGYLVSSKLVLMLMLLYNLLLHRSFYVEGYQAASSRTMNEYSNEYLLMYREAVHENITVNGLSWKESEDSKSESKEKNRKKYLNTQLIPKANEALVEVAKQRKTFPFLCAKELAKQCSKECSYEQKLNAKPTFAQLSLSTNVSALDEHQKEEFKENMKVCKDLVQSAPLQVDHAQELLLVTEIIPSCVNPHVDNV</sequence>
<proteinExistence type="predicted"/>
<accession>R7UNH0</accession>
<reference evidence="3" key="1">
    <citation type="submission" date="2012-12" db="EMBL/GenBank/DDBJ databases">
        <authorList>
            <person name="Hellsten U."/>
            <person name="Grimwood J."/>
            <person name="Chapman J.A."/>
            <person name="Shapiro H."/>
            <person name="Aerts A."/>
            <person name="Otillar R.P."/>
            <person name="Terry A.Y."/>
            <person name="Boore J.L."/>
            <person name="Simakov O."/>
            <person name="Marletaz F."/>
            <person name="Cho S.-J."/>
            <person name="Edsinger-Gonzales E."/>
            <person name="Havlak P."/>
            <person name="Kuo D.-H."/>
            <person name="Larsson T."/>
            <person name="Lv J."/>
            <person name="Arendt D."/>
            <person name="Savage R."/>
            <person name="Osoegawa K."/>
            <person name="de Jong P."/>
            <person name="Lindberg D.R."/>
            <person name="Seaver E.C."/>
            <person name="Weisblat D.A."/>
            <person name="Putnam N.H."/>
            <person name="Grigoriev I.V."/>
            <person name="Rokhsar D.S."/>
        </authorList>
    </citation>
    <scope>NUCLEOTIDE SEQUENCE</scope>
    <source>
        <strain evidence="3">I ESC-2004</strain>
    </source>
</reference>
<dbReference type="Proteomes" id="UP000014760">
    <property type="component" value="Unassembled WGS sequence"/>
</dbReference>
<dbReference type="HOGENOM" id="CLU_572727_0_0_1"/>
<dbReference type="EMBL" id="AMQN01006997">
    <property type="status" value="NOT_ANNOTATED_CDS"/>
    <property type="molecule type" value="Genomic_DNA"/>
</dbReference>
<dbReference type="OrthoDB" id="6508428at2759"/>
<organism evidence="1">
    <name type="scientific">Capitella teleta</name>
    <name type="common">Polychaete worm</name>
    <dbReference type="NCBI Taxonomy" id="283909"/>
    <lineage>
        <taxon>Eukaryota</taxon>
        <taxon>Metazoa</taxon>
        <taxon>Spiralia</taxon>
        <taxon>Lophotrochozoa</taxon>
        <taxon>Annelida</taxon>
        <taxon>Polychaeta</taxon>
        <taxon>Sedentaria</taxon>
        <taxon>Scolecida</taxon>
        <taxon>Capitellidae</taxon>
        <taxon>Capitella</taxon>
    </lineage>
</organism>
<keyword evidence="3" id="KW-1185">Reference proteome</keyword>
<reference evidence="2" key="3">
    <citation type="submission" date="2015-06" db="UniProtKB">
        <authorList>
            <consortium name="EnsemblMetazoa"/>
        </authorList>
    </citation>
    <scope>IDENTIFICATION</scope>
</reference>
<dbReference type="EMBL" id="KB299712">
    <property type="protein sequence ID" value="ELU07633.1"/>
    <property type="molecule type" value="Genomic_DNA"/>
</dbReference>
<dbReference type="EnsemblMetazoa" id="CapteT211674">
    <property type="protein sequence ID" value="CapteP211674"/>
    <property type="gene ID" value="CapteG211674"/>
</dbReference>
<dbReference type="AlphaFoldDB" id="R7UNH0"/>
<gene>
    <name evidence="1" type="ORF">CAPTEDRAFT_211674</name>
</gene>
<evidence type="ECO:0000313" key="2">
    <source>
        <dbReference type="EnsemblMetazoa" id="CapteP211674"/>
    </source>
</evidence>
<name>R7UNH0_CAPTE</name>
<protein>
    <submittedName>
        <fullName evidence="1 2">Uncharacterized protein</fullName>
    </submittedName>
</protein>
<evidence type="ECO:0000313" key="3">
    <source>
        <dbReference type="Proteomes" id="UP000014760"/>
    </source>
</evidence>